<dbReference type="RefSeq" id="XP_022471192.1">
    <property type="nucleotide sequence ID" value="XM_022622347.1"/>
</dbReference>
<organism evidence="1 2">
    <name type="scientific">Colletotrichum orchidophilum</name>
    <dbReference type="NCBI Taxonomy" id="1209926"/>
    <lineage>
        <taxon>Eukaryota</taxon>
        <taxon>Fungi</taxon>
        <taxon>Dikarya</taxon>
        <taxon>Ascomycota</taxon>
        <taxon>Pezizomycotina</taxon>
        <taxon>Sordariomycetes</taxon>
        <taxon>Hypocreomycetidae</taxon>
        <taxon>Glomerellales</taxon>
        <taxon>Glomerellaceae</taxon>
        <taxon>Colletotrichum</taxon>
    </lineage>
</organism>
<reference evidence="1 2" key="1">
    <citation type="submission" date="2016-09" db="EMBL/GenBank/DDBJ databases">
        <authorList>
            <person name="Capua I."/>
            <person name="De Benedictis P."/>
            <person name="Joannis T."/>
            <person name="Lombin L.H."/>
            <person name="Cattoli G."/>
        </authorList>
    </citation>
    <scope>NUCLEOTIDE SEQUENCE [LARGE SCALE GENOMIC DNA]</scope>
    <source>
        <strain evidence="1 2">IMI 309357</strain>
    </source>
</reference>
<dbReference type="OrthoDB" id="10313875at2759"/>
<dbReference type="EMBL" id="MJBS01000108">
    <property type="protein sequence ID" value="OHE94028.1"/>
    <property type="molecule type" value="Genomic_DNA"/>
</dbReference>
<evidence type="ECO:0000313" key="1">
    <source>
        <dbReference type="EMBL" id="OHE94028.1"/>
    </source>
</evidence>
<dbReference type="Proteomes" id="UP000176998">
    <property type="component" value="Unassembled WGS sequence"/>
</dbReference>
<accession>A0A1G4AXZ4</accession>
<name>A0A1G4AXZ4_9PEZI</name>
<dbReference type="GeneID" id="34563857"/>
<gene>
    <name evidence="1" type="ORF">CORC01_10720</name>
</gene>
<protein>
    <submittedName>
        <fullName evidence="1">Uncharacterized protein</fullName>
    </submittedName>
</protein>
<proteinExistence type="predicted"/>
<comment type="caution">
    <text evidence="1">The sequence shown here is derived from an EMBL/GenBank/DDBJ whole genome shotgun (WGS) entry which is preliminary data.</text>
</comment>
<dbReference type="AlphaFoldDB" id="A0A1G4AXZ4"/>
<evidence type="ECO:0000313" key="2">
    <source>
        <dbReference type="Proteomes" id="UP000176998"/>
    </source>
</evidence>
<keyword evidence="2" id="KW-1185">Reference proteome</keyword>
<sequence>MACRTTAHSPRECSYCRGSLPCRAGPVPEPKAKGLRSANNRSLREFCLRTNGHLVSKVDGSY</sequence>